<dbReference type="GO" id="GO:0008083">
    <property type="term" value="F:growth factor activity"/>
    <property type="evidence" value="ECO:0007669"/>
    <property type="project" value="UniProtKB-KW"/>
</dbReference>
<dbReference type="PRINTS" id="PR00276">
    <property type="entry name" value="INSULINFAMLY"/>
</dbReference>
<dbReference type="GO" id="GO:0046628">
    <property type="term" value="P:positive regulation of insulin receptor signaling pathway"/>
    <property type="evidence" value="ECO:0007669"/>
    <property type="project" value="TreeGrafter"/>
</dbReference>
<feature type="disulfide bond" evidence="9">
    <location>
        <begin position="68"/>
        <end position="109"/>
    </location>
</feature>
<evidence type="ECO:0000256" key="6">
    <source>
        <dbReference type="ARBA" id="ARBA00023157"/>
    </source>
</evidence>
<evidence type="ECO:0000256" key="3">
    <source>
        <dbReference type="ARBA" id="ARBA00022525"/>
    </source>
</evidence>
<evidence type="ECO:0000256" key="2">
    <source>
        <dbReference type="ARBA" id="ARBA00009034"/>
    </source>
</evidence>
<evidence type="ECO:0000256" key="7">
    <source>
        <dbReference type="ARBA" id="ARBA00049761"/>
    </source>
</evidence>
<proteinExistence type="evidence at transcript level"/>
<evidence type="ECO:0000256" key="10">
    <source>
        <dbReference type="RuleBase" id="RU000406"/>
    </source>
</evidence>
<evidence type="ECO:0000256" key="8">
    <source>
        <dbReference type="ARBA" id="ARBA00049823"/>
    </source>
</evidence>
<dbReference type="GO" id="GO:0043410">
    <property type="term" value="P:positive regulation of MAPK cascade"/>
    <property type="evidence" value="ECO:0007669"/>
    <property type="project" value="TreeGrafter"/>
</dbReference>
<comment type="similarity">
    <text evidence="2 10">Belongs to the insulin family.</text>
</comment>
<sequence>MEQQQSYGYQSLCHTCVRTAKSQTKIRKMSLSSRALIFTVALTMYVVDAGSGETLCGGELVDALQFVCEDRGFYFSRPTSRANSRRSQKGIVEECCFQSCDLNLLEQYCAKPAKSERDVSANSLQVIPALPVLPPLSKDGRRHVSVKYSRHEAWQRKAAPTENRAVHK</sequence>
<evidence type="ECO:0000313" key="12">
    <source>
        <dbReference type="EMBL" id="BAF74506.1"/>
    </source>
</evidence>
<dbReference type="GO" id="GO:0043539">
    <property type="term" value="F:protein serine/threonine kinase activator activity"/>
    <property type="evidence" value="ECO:0007669"/>
    <property type="project" value="TreeGrafter"/>
</dbReference>
<feature type="domain" description="Insulin-like" evidence="11">
    <location>
        <begin position="53"/>
        <end position="109"/>
    </location>
</feature>
<dbReference type="InterPro" id="IPR022352">
    <property type="entry name" value="Ins/IGF/rlx"/>
</dbReference>
<dbReference type="GO" id="GO:0051147">
    <property type="term" value="P:regulation of muscle cell differentiation"/>
    <property type="evidence" value="ECO:0007669"/>
    <property type="project" value="TreeGrafter"/>
</dbReference>
<protein>
    <recommendedName>
        <fullName evidence="7">Insulin-like growth factor 2</fullName>
    </recommendedName>
    <alternativeName>
        <fullName evidence="8">Insulin-like growth factor II</fullName>
    </alternativeName>
</protein>
<dbReference type="Pfam" id="PF00049">
    <property type="entry name" value="Insulin"/>
    <property type="match status" value="2"/>
</dbReference>
<dbReference type="SMART" id="SM00078">
    <property type="entry name" value="IlGF"/>
    <property type="match status" value="1"/>
</dbReference>
<dbReference type="GO" id="GO:1905564">
    <property type="term" value="P:positive regulation of vascular endothelial cell proliferation"/>
    <property type="evidence" value="ECO:0007669"/>
    <property type="project" value="TreeGrafter"/>
</dbReference>
<dbReference type="InterPro" id="IPR036438">
    <property type="entry name" value="Insulin-like_sf"/>
</dbReference>
<reference evidence="12" key="2">
    <citation type="submission" date="2007-07" db="EMBL/GenBank/DDBJ databases">
        <title>Identification of two insulin-like growth factor IIs in the Japanese eel, Anguilla japonica: cloning, tissue distribution, and expression after growth hormone treatment and seawater acclimation.</title>
        <authorList>
            <person name="Moriyama S."/>
            <person name="Yamaguchi K."/>
            <person name="Takasawa T."/>
            <person name="Chiba H."/>
            <person name="Kawauchi H."/>
        </authorList>
    </citation>
    <scope>NUCLEOTIDE SEQUENCE</scope>
</reference>
<name>A7BK22_ANGJA</name>
<dbReference type="GO" id="GO:0045944">
    <property type="term" value="P:positive regulation of transcription by RNA polymerase II"/>
    <property type="evidence" value="ECO:0007669"/>
    <property type="project" value="TreeGrafter"/>
</dbReference>
<dbReference type="InterPro" id="IPR016179">
    <property type="entry name" value="Insulin-like"/>
</dbReference>
<dbReference type="InterPro" id="IPR022334">
    <property type="entry name" value="IGF2"/>
</dbReference>
<feature type="disulfide bond" evidence="9">
    <location>
        <begin position="56"/>
        <end position="96"/>
    </location>
</feature>
<keyword evidence="5" id="KW-0339">Growth factor</keyword>
<dbReference type="CDD" id="cd04368">
    <property type="entry name" value="IlGF"/>
    <property type="match status" value="1"/>
</dbReference>
<evidence type="ECO:0000259" key="11">
    <source>
        <dbReference type="SMART" id="SM00078"/>
    </source>
</evidence>
<keyword evidence="4" id="KW-0732">Signal</keyword>
<dbReference type="GO" id="GO:0005159">
    <property type="term" value="F:insulin-like growth factor receptor binding"/>
    <property type="evidence" value="ECO:0007669"/>
    <property type="project" value="TreeGrafter"/>
</dbReference>
<dbReference type="PROSITE" id="PS00262">
    <property type="entry name" value="INSULIN"/>
    <property type="match status" value="1"/>
</dbReference>
<dbReference type="GO" id="GO:0042104">
    <property type="term" value="P:positive regulation of activated T cell proliferation"/>
    <property type="evidence" value="ECO:0007669"/>
    <property type="project" value="TreeGrafter"/>
</dbReference>
<keyword evidence="6 9" id="KW-1015">Disulfide bond</keyword>
<dbReference type="SMR" id="A7BK22"/>
<comment type="subcellular location">
    <subcellularLocation>
        <location evidence="1 10">Secreted</location>
    </subcellularLocation>
</comment>
<dbReference type="SUPFAM" id="SSF56994">
    <property type="entry name" value="Insulin-like"/>
    <property type="match status" value="1"/>
</dbReference>
<keyword evidence="3 10" id="KW-0964">Secreted</keyword>
<evidence type="ECO:0000256" key="5">
    <source>
        <dbReference type="ARBA" id="ARBA00023030"/>
    </source>
</evidence>
<evidence type="ECO:0000256" key="9">
    <source>
        <dbReference type="PIRSR" id="PIRSR622350-50"/>
    </source>
</evidence>
<dbReference type="InterPro" id="IPR022353">
    <property type="entry name" value="Insulin_CS"/>
</dbReference>
<reference evidence="12" key="1">
    <citation type="journal article" date="2006" name="Fish Physiol. Biochem.">
        <title>Insulin-like growth factor I of Japanese eel, Anguilla japonica: cDNA cloning, tissue distribution, and expression after growth hormone treatment and seawater acclimation.</title>
        <authorList>
            <person name="Moriyama S."/>
            <person name="Yamaguchi K."/>
            <person name="Takasawa T."/>
            <person name="Chiba H."/>
            <person name="Kawauchi H."/>
        </authorList>
    </citation>
    <scope>NUCLEOTIDE SEQUENCE</scope>
</reference>
<dbReference type="GO" id="GO:0005615">
    <property type="term" value="C:extracellular space"/>
    <property type="evidence" value="ECO:0007669"/>
    <property type="project" value="InterPro"/>
</dbReference>
<feature type="disulfide bond" evidence="9">
    <location>
        <begin position="95"/>
        <end position="100"/>
    </location>
</feature>
<evidence type="ECO:0000256" key="1">
    <source>
        <dbReference type="ARBA" id="ARBA00004613"/>
    </source>
</evidence>
<accession>A7BK22</accession>
<evidence type="ECO:0000256" key="4">
    <source>
        <dbReference type="ARBA" id="ARBA00022729"/>
    </source>
</evidence>
<gene>
    <name evidence="12" type="primary">IGF-II-2</name>
</gene>
<dbReference type="GO" id="GO:0005179">
    <property type="term" value="F:hormone activity"/>
    <property type="evidence" value="ECO:0007669"/>
    <property type="project" value="InterPro"/>
</dbReference>
<dbReference type="PANTHER" id="PTHR46886">
    <property type="entry name" value="INSULIN-LIKE GROWTH FACTOR II"/>
    <property type="match status" value="1"/>
</dbReference>
<dbReference type="AlphaFoldDB" id="A7BK22"/>
<dbReference type="FunFam" id="1.10.100.10:FF:000002">
    <property type="entry name" value="Insulin-like growth factor II preproprotein"/>
    <property type="match status" value="1"/>
</dbReference>
<dbReference type="PRINTS" id="PR02002">
    <property type="entry name" value="INSLNLIKEGF"/>
</dbReference>
<organism evidence="12">
    <name type="scientific">Anguilla japonica</name>
    <name type="common">Japanese eel</name>
    <dbReference type="NCBI Taxonomy" id="7937"/>
    <lineage>
        <taxon>Eukaryota</taxon>
        <taxon>Metazoa</taxon>
        <taxon>Chordata</taxon>
        <taxon>Craniata</taxon>
        <taxon>Vertebrata</taxon>
        <taxon>Euteleostomi</taxon>
        <taxon>Actinopterygii</taxon>
        <taxon>Neopterygii</taxon>
        <taxon>Teleostei</taxon>
        <taxon>Anguilliformes</taxon>
        <taxon>Anguillidae</taxon>
        <taxon>Anguilla</taxon>
    </lineage>
</organism>
<dbReference type="EMBL" id="AB353117">
    <property type="protein sequence ID" value="BAF74506.1"/>
    <property type="molecule type" value="mRNA"/>
</dbReference>
<dbReference type="InterPro" id="IPR022350">
    <property type="entry name" value="IGF-1/2"/>
</dbReference>
<dbReference type="PANTHER" id="PTHR46886:SF1">
    <property type="entry name" value="INSULIN-LIKE GROWTH FACTOR II"/>
    <property type="match status" value="1"/>
</dbReference>
<dbReference type="Gene3D" id="1.10.100.10">
    <property type="entry name" value="Insulin-like"/>
    <property type="match status" value="1"/>
</dbReference>
<dbReference type="PRINTS" id="PR02006">
    <property type="entry name" value="INSLNLIKEGF2"/>
</dbReference>